<reference evidence="1 2" key="1">
    <citation type="submission" date="2020-02" db="EMBL/GenBank/DDBJ databases">
        <title>Out from the shadows clarifying the taxonomy of the family Cryomorphaceae and related taxa by utilizing the GTDB taxonomic framework.</title>
        <authorList>
            <person name="Bowman J.P."/>
        </authorList>
    </citation>
    <scope>NUCLEOTIDE SEQUENCE [LARGE SCALE GENOMIC DNA]</scope>
    <source>
        <strain evidence="1 2">QSSC 1-22</strain>
    </source>
</reference>
<accession>A0A7K3WQN5</accession>
<dbReference type="NCBIfam" id="TIGR04001">
    <property type="entry name" value="thiol_BshB1"/>
    <property type="match status" value="1"/>
</dbReference>
<dbReference type="PANTHER" id="PTHR12993:SF30">
    <property type="entry name" value="N-ACETYL-ALPHA-D-GLUCOSAMINYL L-MALATE DEACETYLASE 1"/>
    <property type="match status" value="1"/>
</dbReference>
<evidence type="ECO:0000313" key="2">
    <source>
        <dbReference type="Proteomes" id="UP000486602"/>
    </source>
</evidence>
<name>A0A7K3WQN5_9FLAO</name>
<proteinExistence type="predicted"/>
<dbReference type="Gene3D" id="3.40.50.10320">
    <property type="entry name" value="LmbE-like"/>
    <property type="match status" value="1"/>
</dbReference>
<dbReference type="SUPFAM" id="SSF102588">
    <property type="entry name" value="LmbE-like"/>
    <property type="match status" value="1"/>
</dbReference>
<dbReference type="Pfam" id="PF02585">
    <property type="entry name" value="PIG-L"/>
    <property type="match status" value="1"/>
</dbReference>
<dbReference type="Proteomes" id="UP000486602">
    <property type="component" value="Unassembled WGS sequence"/>
</dbReference>
<dbReference type="EMBL" id="JAAGVY010000017">
    <property type="protein sequence ID" value="NEN23963.1"/>
    <property type="molecule type" value="Genomic_DNA"/>
</dbReference>
<dbReference type="InterPro" id="IPR024078">
    <property type="entry name" value="LmbE-like_dom_sf"/>
</dbReference>
<dbReference type="AlphaFoldDB" id="A0A7K3WQN5"/>
<sequence length="240" mass="26734">MKLDILVIAAHPDDAELGAGGTIINAINQGKKVGILDLTRGELGTRGTPEMRAKEAEAARKVLGVLVRDNVGLPDGFLENIRDYQMRILPFIRKYQPKIVLANAVNDRHPDHGKAAKLISDSCFLSGLRAIESNDEKGQKQEAWRPKAVYNFVQDRYARPDFVVDVSGSWEKKMESIRAYKSQFHGVDNSDEPQTPISTPDFIYFLEARAREYGRSINVAFGEGFTTERPVGVKGVFDVI</sequence>
<dbReference type="InterPro" id="IPR023842">
    <property type="entry name" value="Bacillithiol_biosynth_BshB1"/>
</dbReference>
<protein>
    <submittedName>
        <fullName evidence="1">Bacillithiol biosynthesis deacetylase BshB1</fullName>
    </submittedName>
</protein>
<organism evidence="1 2">
    <name type="scientific">Cryomorpha ignava</name>
    <dbReference type="NCBI Taxonomy" id="101383"/>
    <lineage>
        <taxon>Bacteria</taxon>
        <taxon>Pseudomonadati</taxon>
        <taxon>Bacteroidota</taxon>
        <taxon>Flavobacteriia</taxon>
        <taxon>Flavobacteriales</taxon>
        <taxon>Cryomorphaceae</taxon>
        <taxon>Cryomorpha</taxon>
    </lineage>
</organism>
<evidence type="ECO:0000313" key="1">
    <source>
        <dbReference type="EMBL" id="NEN23963.1"/>
    </source>
</evidence>
<dbReference type="PANTHER" id="PTHR12993">
    <property type="entry name" value="N-ACETYLGLUCOSAMINYL-PHOSPHATIDYLINOSITOL DE-N-ACETYLASE-RELATED"/>
    <property type="match status" value="1"/>
</dbReference>
<gene>
    <name evidence="1" type="primary">bshB1</name>
    <name evidence="1" type="ORF">G3O08_10675</name>
</gene>
<dbReference type="GO" id="GO:0071793">
    <property type="term" value="P:bacillithiol biosynthetic process"/>
    <property type="evidence" value="ECO:0007669"/>
    <property type="project" value="InterPro"/>
</dbReference>
<comment type="caution">
    <text evidence="1">The sequence shown here is derived from an EMBL/GenBank/DDBJ whole genome shotgun (WGS) entry which is preliminary data.</text>
</comment>
<dbReference type="GO" id="GO:0016811">
    <property type="term" value="F:hydrolase activity, acting on carbon-nitrogen (but not peptide) bonds, in linear amides"/>
    <property type="evidence" value="ECO:0007669"/>
    <property type="project" value="TreeGrafter"/>
</dbReference>
<dbReference type="InterPro" id="IPR003737">
    <property type="entry name" value="GlcNAc_PI_deacetylase-related"/>
</dbReference>
<keyword evidence="2" id="KW-1185">Reference proteome</keyword>
<dbReference type="RefSeq" id="WP_163285353.1">
    <property type="nucleotide sequence ID" value="NZ_JAAGVY010000017.1"/>
</dbReference>
<dbReference type="GO" id="GO:0019213">
    <property type="term" value="F:deacetylase activity"/>
    <property type="evidence" value="ECO:0007669"/>
    <property type="project" value="InterPro"/>
</dbReference>